<feature type="signal peptide" evidence="1">
    <location>
        <begin position="1"/>
        <end position="26"/>
    </location>
</feature>
<feature type="chain" id="PRO_5020554320" description="TonB C-terminal domain-containing protein" evidence="1">
    <location>
        <begin position="27"/>
        <end position="573"/>
    </location>
</feature>
<organism evidence="2 3">
    <name type="scientific">Silvibacterium dinghuense</name>
    <dbReference type="NCBI Taxonomy" id="1560006"/>
    <lineage>
        <taxon>Bacteria</taxon>
        <taxon>Pseudomonadati</taxon>
        <taxon>Acidobacteriota</taxon>
        <taxon>Terriglobia</taxon>
        <taxon>Terriglobales</taxon>
        <taxon>Acidobacteriaceae</taxon>
        <taxon>Silvibacterium</taxon>
    </lineage>
</organism>
<sequence>MPVRLVVRSVIVVLVLACCGSLLAVAEDISNDIRHAVERDTLDQPGTKPFHLKAQFAPSFERDKGTHREGEIELWWESPSQWRREIRTADFHQVAVMDGAHQWQKNEGDYFPEWIRELVQAIVRPVPLPMDVLLQHVKGGEVRNMRFPMRTGGFMQQTNVNWEATEATGDEIANGKGGVALLNGELLDSDGPGWSGLYHDFQKFHDRNVARTVASGRIEVTAKVTVLEDLGEVPAGFFDTNAPGGDSHPIETIVLSNAQLQANLLPDAQPFHWPALKDGPLEGGVGTEIVVDREGTIREMSDPISDNPGVRDAAAEGFKTWHFKPFLRDGEPVQAVGNISVRFKTVRPAGVESFESARSYFDRGRKASFLAWGATSPYVLKAEFQVGTSSGVQTGRYEDTWVSDTEWKREAWIGASHFARSRSGDHWYLLSEGSDAGILRTVFLALEPIPADDTMTESDWRISRDVVGSGNDIRVFRGPEGQHGELDPVQSQGYWFGEGGVLDKAYIHGLAIQPSAVQPFSGVQIARQVDVLQGGKLAMRISVTEVGSADASAVKGFQIKGHEWKRAFTAEER</sequence>
<reference evidence="2 3" key="1">
    <citation type="journal article" date="2016" name="Int. J. Syst. Evol. Microbiol.">
        <title>Acidipila dinghuensis sp. nov., an acidobacterium isolated from forest soil.</title>
        <authorList>
            <person name="Jiang Y.W."/>
            <person name="Wang J."/>
            <person name="Chen M.H."/>
            <person name="Lv Y.Y."/>
            <person name="Qiu L.H."/>
        </authorList>
    </citation>
    <scope>NUCLEOTIDE SEQUENCE [LARGE SCALE GENOMIC DNA]</scope>
    <source>
        <strain evidence="2 3">DHOF10</strain>
    </source>
</reference>
<dbReference type="RefSeq" id="WP_129207063.1">
    <property type="nucleotide sequence ID" value="NZ_BMGU01000001.1"/>
</dbReference>
<protein>
    <recommendedName>
        <fullName evidence="4">TonB C-terminal domain-containing protein</fullName>
    </recommendedName>
</protein>
<evidence type="ECO:0000313" key="2">
    <source>
        <dbReference type="EMBL" id="RXS97284.1"/>
    </source>
</evidence>
<keyword evidence="3" id="KW-1185">Reference proteome</keyword>
<keyword evidence="1" id="KW-0732">Signal</keyword>
<dbReference type="Proteomes" id="UP000290253">
    <property type="component" value="Unassembled WGS sequence"/>
</dbReference>
<gene>
    <name evidence="2" type="ORF">ESZ00_05070</name>
</gene>
<evidence type="ECO:0008006" key="4">
    <source>
        <dbReference type="Google" id="ProtNLM"/>
    </source>
</evidence>
<name>A0A4Q1SI64_9BACT</name>
<dbReference type="EMBL" id="SDMK01000001">
    <property type="protein sequence ID" value="RXS97284.1"/>
    <property type="molecule type" value="Genomic_DNA"/>
</dbReference>
<evidence type="ECO:0000256" key="1">
    <source>
        <dbReference type="SAM" id="SignalP"/>
    </source>
</evidence>
<dbReference type="Gene3D" id="3.30.1150.10">
    <property type="match status" value="1"/>
</dbReference>
<dbReference type="AlphaFoldDB" id="A0A4Q1SI64"/>
<accession>A0A4Q1SI64</accession>
<dbReference type="OrthoDB" id="110764at2"/>
<evidence type="ECO:0000313" key="3">
    <source>
        <dbReference type="Proteomes" id="UP000290253"/>
    </source>
</evidence>
<comment type="caution">
    <text evidence="2">The sequence shown here is derived from an EMBL/GenBank/DDBJ whole genome shotgun (WGS) entry which is preliminary data.</text>
</comment>
<proteinExistence type="predicted"/>